<dbReference type="EMBL" id="BMAT01011134">
    <property type="protein sequence ID" value="GFR67284.1"/>
    <property type="molecule type" value="Genomic_DNA"/>
</dbReference>
<dbReference type="Proteomes" id="UP000762676">
    <property type="component" value="Unassembled WGS sequence"/>
</dbReference>
<evidence type="ECO:0000313" key="1">
    <source>
        <dbReference type="EMBL" id="GFR67284.1"/>
    </source>
</evidence>
<keyword evidence="2" id="KW-1185">Reference proteome</keyword>
<name>A0AAV4F2X1_9GAST</name>
<organism evidence="1 2">
    <name type="scientific">Elysia marginata</name>
    <dbReference type="NCBI Taxonomy" id="1093978"/>
    <lineage>
        <taxon>Eukaryota</taxon>
        <taxon>Metazoa</taxon>
        <taxon>Spiralia</taxon>
        <taxon>Lophotrochozoa</taxon>
        <taxon>Mollusca</taxon>
        <taxon>Gastropoda</taxon>
        <taxon>Heterobranchia</taxon>
        <taxon>Euthyneura</taxon>
        <taxon>Panpulmonata</taxon>
        <taxon>Sacoglossa</taxon>
        <taxon>Placobranchoidea</taxon>
        <taxon>Plakobranchidae</taxon>
        <taxon>Elysia</taxon>
    </lineage>
</organism>
<dbReference type="AlphaFoldDB" id="A0AAV4F2X1"/>
<evidence type="ECO:0000313" key="2">
    <source>
        <dbReference type="Proteomes" id="UP000762676"/>
    </source>
</evidence>
<reference evidence="1 2" key="1">
    <citation type="journal article" date="2021" name="Elife">
        <title>Chloroplast acquisition without the gene transfer in kleptoplastic sea slugs, Plakobranchus ocellatus.</title>
        <authorList>
            <person name="Maeda T."/>
            <person name="Takahashi S."/>
            <person name="Yoshida T."/>
            <person name="Shimamura S."/>
            <person name="Takaki Y."/>
            <person name="Nagai Y."/>
            <person name="Toyoda A."/>
            <person name="Suzuki Y."/>
            <person name="Arimoto A."/>
            <person name="Ishii H."/>
            <person name="Satoh N."/>
            <person name="Nishiyama T."/>
            <person name="Hasebe M."/>
            <person name="Maruyama T."/>
            <person name="Minagawa J."/>
            <person name="Obokata J."/>
            <person name="Shigenobu S."/>
        </authorList>
    </citation>
    <scope>NUCLEOTIDE SEQUENCE [LARGE SCALE GENOMIC DNA]</scope>
</reference>
<protein>
    <submittedName>
        <fullName evidence="1">Uncharacterized protein</fullName>
    </submittedName>
</protein>
<comment type="caution">
    <text evidence="1">The sequence shown here is derived from an EMBL/GenBank/DDBJ whole genome shotgun (WGS) entry which is preliminary data.</text>
</comment>
<sequence length="70" mass="7663">MNNHYSFPTNSYCLTSASTLSPWDLASGSHCRKPMGRTISTVVSSSRASPVIALADMGSRKADHHQHHHQ</sequence>
<accession>A0AAV4F2X1</accession>
<gene>
    <name evidence="1" type="ORF">ElyMa_005579600</name>
</gene>
<proteinExistence type="predicted"/>